<keyword evidence="8" id="KW-0325">Glycoprotein</keyword>
<dbReference type="PROSITE" id="PS01186">
    <property type="entry name" value="EGF_2"/>
    <property type="match status" value="2"/>
</dbReference>
<dbReference type="PROSITE" id="PS01187">
    <property type="entry name" value="EGF_CA"/>
    <property type="match status" value="1"/>
</dbReference>
<protein>
    <recommendedName>
        <fullName evidence="10">EGF-like domain-containing protein</fullName>
    </recommendedName>
</protein>
<dbReference type="InterPro" id="IPR001881">
    <property type="entry name" value="EGF-like_Ca-bd_dom"/>
</dbReference>
<proteinExistence type="predicted"/>
<dbReference type="PANTHER" id="PTHR24039">
    <property type="entry name" value="FIBRILLIN-RELATED"/>
    <property type="match status" value="1"/>
</dbReference>
<feature type="non-terminal residue" evidence="11">
    <location>
        <position position="1"/>
    </location>
</feature>
<feature type="domain" description="EGF-like" evidence="10">
    <location>
        <begin position="126"/>
        <end position="171"/>
    </location>
</feature>
<evidence type="ECO:0000256" key="8">
    <source>
        <dbReference type="ARBA" id="ARBA00023180"/>
    </source>
</evidence>
<dbReference type="Gene3D" id="2.90.20.10">
    <property type="entry name" value="Plasmodium vivax P25 domain"/>
    <property type="match status" value="1"/>
</dbReference>
<evidence type="ECO:0000256" key="1">
    <source>
        <dbReference type="ARBA" id="ARBA00004613"/>
    </source>
</evidence>
<dbReference type="InterPro" id="IPR018097">
    <property type="entry name" value="EGF_Ca-bd_CS"/>
</dbReference>
<reference evidence="11" key="1">
    <citation type="submission" date="2023-10" db="EMBL/GenBank/DDBJ databases">
        <title>Genome assembly of Pristionchus species.</title>
        <authorList>
            <person name="Yoshida K."/>
            <person name="Sommer R.J."/>
        </authorList>
    </citation>
    <scope>NUCLEOTIDE SEQUENCE</scope>
    <source>
        <strain evidence="11">RS0144</strain>
    </source>
</reference>
<evidence type="ECO:0000256" key="9">
    <source>
        <dbReference type="PROSITE-ProRule" id="PRU00076"/>
    </source>
</evidence>
<dbReference type="PROSITE" id="PS50026">
    <property type="entry name" value="EGF_3"/>
    <property type="match status" value="2"/>
</dbReference>
<comment type="caution">
    <text evidence="9">Lacks conserved residue(s) required for the propagation of feature annotation.</text>
</comment>
<keyword evidence="7" id="KW-1015">Disulfide bond</keyword>
<evidence type="ECO:0000256" key="5">
    <source>
        <dbReference type="ARBA" id="ARBA00022737"/>
    </source>
</evidence>
<keyword evidence="3 9" id="KW-0245">EGF-like domain</keyword>
<dbReference type="Pfam" id="PF12947">
    <property type="entry name" value="EGF_3"/>
    <property type="match status" value="1"/>
</dbReference>
<gene>
    <name evidence="11" type="ORF">PENTCL1PPCAC_18479</name>
</gene>
<evidence type="ECO:0000256" key="4">
    <source>
        <dbReference type="ARBA" id="ARBA00022729"/>
    </source>
</evidence>
<evidence type="ECO:0000256" key="6">
    <source>
        <dbReference type="ARBA" id="ARBA00022837"/>
    </source>
</evidence>
<evidence type="ECO:0000313" key="12">
    <source>
        <dbReference type="Proteomes" id="UP001432027"/>
    </source>
</evidence>
<dbReference type="AlphaFoldDB" id="A0AAV5TPU0"/>
<dbReference type="SMART" id="SM00181">
    <property type="entry name" value="EGF"/>
    <property type="match status" value="4"/>
</dbReference>
<keyword evidence="2" id="KW-0964">Secreted</keyword>
<dbReference type="PANTHER" id="PTHR24039:SF28">
    <property type="entry name" value="EGF-LIKE DOMAIN-CONTAINING PROTEIN"/>
    <property type="match status" value="1"/>
</dbReference>
<sequence>TDNNECCEQPGICGSNAQCIDTEGSYNCICEKGFAKGPNNDCTDIDECRVNPCPKFSECNNTIGSYECICIEGYKKENGLCIPDREEFCKICDEATTTCELSQNKDAYSCVCKENHHRVVKKSCKPNTYCDKAELNNCAPYPRANCTDRADESGFDCVCNEGYEGDGKTCKPKSIGERLRPCVTVTNTRCVDDQKSPSEKYKCECKDGHSRQVKDQNNDKAPCWRTFLHFPPIVPLVAS</sequence>
<accession>A0AAV5TPU0</accession>
<keyword evidence="4" id="KW-0732">Signal</keyword>
<dbReference type="Gene3D" id="2.10.25.10">
    <property type="entry name" value="Laminin"/>
    <property type="match status" value="2"/>
</dbReference>
<keyword evidence="12" id="KW-1185">Reference proteome</keyword>
<comment type="subcellular location">
    <subcellularLocation>
        <location evidence="1">Secreted</location>
    </subcellularLocation>
</comment>
<dbReference type="SUPFAM" id="SSF57196">
    <property type="entry name" value="EGF/Laminin"/>
    <property type="match status" value="2"/>
</dbReference>
<keyword evidence="5" id="KW-0677">Repeat</keyword>
<evidence type="ECO:0000256" key="3">
    <source>
        <dbReference type="ARBA" id="ARBA00022536"/>
    </source>
</evidence>
<dbReference type="InterPro" id="IPR024731">
    <property type="entry name" value="NELL2-like_EGF"/>
</dbReference>
<dbReference type="CDD" id="cd00054">
    <property type="entry name" value="EGF_CA"/>
    <property type="match status" value="2"/>
</dbReference>
<organism evidence="11 12">
    <name type="scientific">Pristionchus entomophagus</name>
    <dbReference type="NCBI Taxonomy" id="358040"/>
    <lineage>
        <taxon>Eukaryota</taxon>
        <taxon>Metazoa</taxon>
        <taxon>Ecdysozoa</taxon>
        <taxon>Nematoda</taxon>
        <taxon>Chromadorea</taxon>
        <taxon>Rhabditida</taxon>
        <taxon>Rhabditina</taxon>
        <taxon>Diplogasteromorpha</taxon>
        <taxon>Diplogasteroidea</taxon>
        <taxon>Neodiplogasteridae</taxon>
        <taxon>Pristionchus</taxon>
    </lineage>
</organism>
<evidence type="ECO:0000256" key="2">
    <source>
        <dbReference type="ARBA" id="ARBA00022525"/>
    </source>
</evidence>
<evidence type="ECO:0000313" key="11">
    <source>
        <dbReference type="EMBL" id="GMS96304.1"/>
    </source>
</evidence>
<comment type="caution">
    <text evidence="11">The sequence shown here is derived from an EMBL/GenBank/DDBJ whole genome shotgun (WGS) entry which is preliminary data.</text>
</comment>
<dbReference type="InterPro" id="IPR000152">
    <property type="entry name" value="EGF-type_Asp/Asn_hydroxyl_site"/>
</dbReference>
<dbReference type="InterPro" id="IPR000742">
    <property type="entry name" value="EGF"/>
</dbReference>
<name>A0AAV5TPU0_9BILA</name>
<dbReference type="PROSITE" id="PS00010">
    <property type="entry name" value="ASX_HYDROXYL"/>
    <property type="match status" value="2"/>
</dbReference>
<dbReference type="Pfam" id="PF07645">
    <property type="entry name" value="EGF_CA"/>
    <property type="match status" value="1"/>
</dbReference>
<dbReference type="GO" id="GO:0005576">
    <property type="term" value="C:extracellular region"/>
    <property type="evidence" value="ECO:0007669"/>
    <property type="project" value="UniProtKB-SubCell"/>
</dbReference>
<dbReference type="Proteomes" id="UP001432027">
    <property type="component" value="Unassembled WGS sequence"/>
</dbReference>
<feature type="domain" description="EGF-like" evidence="10">
    <location>
        <begin position="44"/>
        <end position="80"/>
    </location>
</feature>
<keyword evidence="6" id="KW-0106">Calcium</keyword>
<evidence type="ECO:0000256" key="7">
    <source>
        <dbReference type="ARBA" id="ARBA00023157"/>
    </source>
</evidence>
<evidence type="ECO:0000259" key="10">
    <source>
        <dbReference type="PROSITE" id="PS50026"/>
    </source>
</evidence>
<dbReference type="EMBL" id="BTSX01000004">
    <property type="protein sequence ID" value="GMS96304.1"/>
    <property type="molecule type" value="Genomic_DNA"/>
</dbReference>
<dbReference type="FunFam" id="2.10.25.10:FF:000014">
    <property type="entry name" value="Latent-transforming growth factor beta-binding protein 3"/>
    <property type="match status" value="1"/>
</dbReference>
<dbReference type="InterPro" id="IPR049883">
    <property type="entry name" value="NOTCH1_EGF-like"/>
</dbReference>
<dbReference type="GO" id="GO:0005509">
    <property type="term" value="F:calcium ion binding"/>
    <property type="evidence" value="ECO:0007669"/>
    <property type="project" value="InterPro"/>
</dbReference>
<dbReference type="SMART" id="SM00179">
    <property type="entry name" value="EGF_CA"/>
    <property type="match status" value="3"/>
</dbReference>